<dbReference type="PANTHER" id="PTHR14881">
    <property type="entry name" value="LISH DOMAIN-CONTAINING PROTEIN ARMC9"/>
    <property type="match status" value="1"/>
</dbReference>
<name>A0A2G9SID7_AQUCT</name>
<evidence type="ECO:0000313" key="2">
    <source>
        <dbReference type="EMBL" id="PIO39936.1"/>
    </source>
</evidence>
<reference evidence="3" key="1">
    <citation type="journal article" date="2017" name="Nat. Commun.">
        <title>The North American bullfrog draft genome provides insight into hormonal regulation of long noncoding RNA.</title>
        <authorList>
            <person name="Hammond S.A."/>
            <person name="Warren R.L."/>
            <person name="Vandervalk B.P."/>
            <person name="Kucuk E."/>
            <person name="Khan H."/>
            <person name="Gibb E.A."/>
            <person name="Pandoh P."/>
            <person name="Kirk H."/>
            <person name="Zhao Y."/>
            <person name="Jones M."/>
            <person name="Mungall A.J."/>
            <person name="Coope R."/>
            <person name="Pleasance S."/>
            <person name="Moore R.A."/>
            <person name="Holt R.A."/>
            <person name="Round J.M."/>
            <person name="Ohora S."/>
            <person name="Walle B.V."/>
            <person name="Veldhoen N."/>
            <person name="Helbing C.C."/>
            <person name="Birol I."/>
        </authorList>
    </citation>
    <scope>NUCLEOTIDE SEQUENCE [LARGE SCALE GENOMIC DNA]</scope>
</reference>
<dbReference type="Proteomes" id="UP000228934">
    <property type="component" value="Unassembled WGS sequence"/>
</dbReference>
<evidence type="ECO:0000313" key="3">
    <source>
        <dbReference type="Proteomes" id="UP000228934"/>
    </source>
</evidence>
<accession>A0A2G9SID7</accession>
<dbReference type="PANTHER" id="PTHR14881:SF4">
    <property type="entry name" value="LISH DOMAIN-CONTAINING PROTEIN ARMC9"/>
    <property type="match status" value="1"/>
</dbReference>
<organism evidence="2 3">
    <name type="scientific">Aquarana catesbeiana</name>
    <name type="common">American bullfrog</name>
    <name type="synonym">Rana catesbeiana</name>
    <dbReference type="NCBI Taxonomy" id="8400"/>
    <lineage>
        <taxon>Eukaryota</taxon>
        <taxon>Metazoa</taxon>
        <taxon>Chordata</taxon>
        <taxon>Craniata</taxon>
        <taxon>Vertebrata</taxon>
        <taxon>Euteleostomi</taxon>
        <taxon>Amphibia</taxon>
        <taxon>Batrachia</taxon>
        <taxon>Anura</taxon>
        <taxon>Neobatrachia</taxon>
        <taxon>Ranoidea</taxon>
        <taxon>Ranidae</taxon>
        <taxon>Aquarana</taxon>
    </lineage>
</organism>
<dbReference type="GO" id="GO:0005814">
    <property type="term" value="C:centriole"/>
    <property type="evidence" value="ECO:0007669"/>
    <property type="project" value="TreeGrafter"/>
</dbReference>
<evidence type="ECO:0000256" key="1">
    <source>
        <dbReference type="SAM" id="MobiDB-lite"/>
    </source>
</evidence>
<dbReference type="EMBL" id="KV924159">
    <property type="protein sequence ID" value="PIO39936.1"/>
    <property type="molecule type" value="Genomic_DNA"/>
</dbReference>
<dbReference type="InterPro" id="IPR040369">
    <property type="entry name" value="ARMC9"/>
</dbReference>
<dbReference type="GO" id="GO:0036064">
    <property type="term" value="C:ciliary basal body"/>
    <property type="evidence" value="ECO:0007669"/>
    <property type="project" value="InterPro"/>
</dbReference>
<gene>
    <name evidence="2" type="ORF">AB205_0138410</name>
</gene>
<sequence length="256" mass="28470">MPPTRKCVYFVIVSEPGYFVTGICRNNSVRPGSFPIYVDCQEEEDDVLEENLDKDEAIQPQVGELFGEKLLTTEYLGIMTHTLKVKKRMFSGILQSVDEPLQRPVTPSRHRAVYTMPENIASPLIPSNNFRIQKTSLNSAVRPPTRCGSRPSTADYSVASVYPGCHAVLKFRVSAREKPRLLLLPLSFPSLDHNKPADPALLDPPPAADRAASPTESEKWQSCAYQQGFPNVIKGSRTMSIHTYALFVKNLFGSAT</sequence>
<feature type="region of interest" description="Disordered" evidence="1">
    <location>
        <begin position="195"/>
        <end position="218"/>
    </location>
</feature>
<keyword evidence="3" id="KW-1185">Reference proteome</keyword>
<protein>
    <submittedName>
        <fullName evidence="2">Uncharacterized protein</fullName>
    </submittedName>
</protein>
<dbReference type="GO" id="GO:0097542">
    <property type="term" value="C:ciliary tip"/>
    <property type="evidence" value="ECO:0007669"/>
    <property type="project" value="TreeGrafter"/>
</dbReference>
<dbReference type="OrthoDB" id="9909269at2759"/>
<dbReference type="GO" id="GO:0060271">
    <property type="term" value="P:cilium assembly"/>
    <property type="evidence" value="ECO:0007669"/>
    <property type="project" value="InterPro"/>
</dbReference>
<dbReference type="AlphaFoldDB" id="A0A2G9SID7"/>
<proteinExistence type="predicted"/>